<feature type="non-terminal residue" evidence="2">
    <location>
        <position position="1"/>
    </location>
</feature>
<evidence type="ECO:0000313" key="2">
    <source>
        <dbReference type="EMBL" id="CAA9524932.1"/>
    </source>
</evidence>
<protein>
    <submittedName>
        <fullName evidence="2">Uncharacterized protein</fullName>
    </submittedName>
</protein>
<proteinExistence type="predicted"/>
<dbReference type="AlphaFoldDB" id="A0A6J4TJL8"/>
<name>A0A6J4TJL8_9SPHN</name>
<gene>
    <name evidence="2" type="ORF">AVDCRST_MAG62-1371</name>
</gene>
<dbReference type="EMBL" id="CADCWB010000166">
    <property type="protein sequence ID" value="CAA9524932.1"/>
    <property type="molecule type" value="Genomic_DNA"/>
</dbReference>
<feature type="region of interest" description="Disordered" evidence="1">
    <location>
        <begin position="20"/>
        <end position="43"/>
    </location>
</feature>
<feature type="non-terminal residue" evidence="2">
    <location>
        <position position="43"/>
    </location>
</feature>
<reference evidence="2" key="1">
    <citation type="submission" date="2020-02" db="EMBL/GenBank/DDBJ databases">
        <authorList>
            <person name="Meier V. D."/>
        </authorList>
    </citation>
    <scope>NUCLEOTIDE SEQUENCE</scope>
    <source>
        <strain evidence="2">AVDCRST_MAG62</strain>
    </source>
</reference>
<evidence type="ECO:0000256" key="1">
    <source>
        <dbReference type="SAM" id="MobiDB-lite"/>
    </source>
</evidence>
<sequence>GCGQYRRVCGVCGVRGRVAANRGPGAHHAHPHRARPGISAMPL</sequence>
<accession>A0A6J4TJL8</accession>
<feature type="compositionally biased region" description="Basic residues" evidence="1">
    <location>
        <begin position="25"/>
        <end position="35"/>
    </location>
</feature>
<organism evidence="2">
    <name type="scientific">uncultured Sphingomonas sp</name>
    <dbReference type="NCBI Taxonomy" id="158754"/>
    <lineage>
        <taxon>Bacteria</taxon>
        <taxon>Pseudomonadati</taxon>
        <taxon>Pseudomonadota</taxon>
        <taxon>Alphaproteobacteria</taxon>
        <taxon>Sphingomonadales</taxon>
        <taxon>Sphingomonadaceae</taxon>
        <taxon>Sphingomonas</taxon>
        <taxon>environmental samples</taxon>
    </lineage>
</organism>